<evidence type="ECO:0000313" key="2">
    <source>
        <dbReference type="Proteomes" id="UP000186026"/>
    </source>
</evidence>
<dbReference type="RefSeq" id="WP_076498367.1">
    <property type="nucleotide sequence ID" value="NZ_FTOP01000002.1"/>
</dbReference>
<dbReference type="GO" id="GO:0032259">
    <property type="term" value="P:methylation"/>
    <property type="evidence" value="ECO:0007669"/>
    <property type="project" value="UniProtKB-KW"/>
</dbReference>
<organism evidence="1 2">
    <name type="scientific">Belliella pelovolcani</name>
    <dbReference type="NCBI Taxonomy" id="529505"/>
    <lineage>
        <taxon>Bacteria</taxon>
        <taxon>Pseudomonadati</taxon>
        <taxon>Bacteroidota</taxon>
        <taxon>Cytophagia</taxon>
        <taxon>Cytophagales</taxon>
        <taxon>Cyclobacteriaceae</taxon>
        <taxon>Belliella</taxon>
    </lineage>
</organism>
<dbReference type="AlphaFoldDB" id="A0A1N7KJ64"/>
<protein>
    <submittedName>
        <fullName evidence="1">Methyltransferase domain-containing protein</fullName>
    </submittedName>
</protein>
<dbReference type="InterPro" id="IPR029063">
    <property type="entry name" value="SAM-dependent_MTases_sf"/>
</dbReference>
<evidence type="ECO:0000313" key="1">
    <source>
        <dbReference type="EMBL" id="SIS61648.1"/>
    </source>
</evidence>
<dbReference type="PANTHER" id="PTHR43861">
    <property type="entry name" value="TRANS-ACONITATE 2-METHYLTRANSFERASE-RELATED"/>
    <property type="match status" value="1"/>
</dbReference>
<name>A0A1N7KJ64_9BACT</name>
<dbReference type="OrthoDB" id="2370471at2"/>
<accession>A0A1N7KJ64</accession>
<gene>
    <name evidence="1" type="ORF">SAMN05421761_102125</name>
</gene>
<dbReference type="STRING" id="529505.SAMN05421761_102125"/>
<dbReference type="SUPFAM" id="SSF53335">
    <property type="entry name" value="S-adenosyl-L-methionine-dependent methyltransferases"/>
    <property type="match status" value="1"/>
</dbReference>
<sequence>MTEKLTQCPLCSSGHFINYQTIKDFSVSKEDFLLCKCNSCTLIFTNPRPDKESIGKYYEFEDYISHQDQANNLINSLYKLVRRITLKQKIKWINTIHRGKGNLLDYGCGTGYFLKAASEDGWNVKGIEPNKQARNIAQQFQLDVSANLSGINSDSKFDIITLFHVLEHIHNLKEISLSLRDKLNPNGTLLIAVPNKDSWDANKYQTDWAAWDVPRHLYHFNQMTMKTLAKMLDMQIISSIPMKFDSYYVSLLSEKHQEKRGIKALFSGFINGLKSNYWAKNNQDNYSSILFILKKK</sequence>
<dbReference type="CDD" id="cd02440">
    <property type="entry name" value="AdoMet_MTases"/>
    <property type="match status" value="1"/>
</dbReference>
<proteinExistence type="predicted"/>
<dbReference type="PANTHER" id="PTHR43861:SF6">
    <property type="entry name" value="METHYLTRANSFERASE TYPE 11"/>
    <property type="match status" value="1"/>
</dbReference>
<reference evidence="2" key="1">
    <citation type="submission" date="2017-01" db="EMBL/GenBank/DDBJ databases">
        <authorList>
            <person name="Varghese N."/>
            <person name="Submissions S."/>
        </authorList>
    </citation>
    <scope>NUCLEOTIDE SEQUENCE [LARGE SCALE GENOMIC DNA]</scope>
    <source>
        <strain evidence="2">DSM 46698</strain>
    </source>
</reference>
<dbReference type="Pfam" id="PF13489">
    <property type="entry name" value="Methyltransf_23"/>
    <property type="match status" value="1"/>
</dbReference>
<keyword evidence="1" id="KW-0489">Methyltransferase</keyword>
<keyword evidence="2" id="KW-1185">Reference proteome</keyword>
<dbReference type="Proteomes" id="UP000186026">
    <property type="component" value="Unassembled WGS sequence"/>
</dbReference>
<dbReference type="GO" id="GO:0008168">
    <property type="term" value="F:methyltransferase activity"/>
    <property type="evidence" value="ECO:0007669"/>
    <property type="project" value="UniProtKB-KW"/>
</dbReference>
<keyword evidence="1" id="KW-0808">Transferase</keyword>
<dbReference type="EMBL" id="FTOP01000002">
    <property type="protein sequence ID" value="SIS61648.1"/>
    <property type="molecule type" value="Genomic_DNA"/>
</dbReference>
<dbReference type="Gene3D" id="3.40.50.150">
    <property type="entry name" value="Vaccinia Virus protein VP39"/>
    <property type="match status" value="1"/>
</dbReference>